<keyword evidence="4 13" id="KW-0963">Cytoplasm</keyword>
<dbReference type="HAMAP" id="MF_00365">
    <property type="entry name" value="RecF"/>
    <property type="match status" value="1"/>
</dbReference>
<reference evidence="18" key="1">
    <citation type="submission" date="2013-02" db="EMBL/GenBank/DDBJ databases">
        <title>The complete genome sequence of Corynebacterium casei LMG S-19264 (=DSM 44701).</title>
        <authorList>
            <person name="Ruckert C."/>
            <person name="Albersmeier A."/>
            <person name="Kalinowski J."/>
        </authorList>
    </citation>
    <scope>NUCLEOTIDE SEQUENCE [LARGE SCALE GENOMIC DNA]</scope>
    <source>
        <strain evidence="18">LMG S-19264</strain>
    </source>
</reference>
<keyword evidence="11 13" id="KW-0742">SOS response</keyword>
<accession>A0ABN4C7F2</accession>
<name>A0ABN4C7F2_9CORY</name>
<evidence type="ECO:0000256" key="6">
    <source>
        <dbReference type="ARBA" id="ARBA00022741"/>
    </source>
</evidence>
<evidence type="ECO:0000256" key="15">
    <source>
        <dbReference type="SAM" id="MobiDB-lite"/>
    </source>
</evidence>
<evidence type="ECO:0000256" key="4">
    <source>
        <dbReference type="ARBA" id="ARBA00022490"/>
    </source>
</evidence>
<organism evidence="17 18">
    <name type="scientific">Corynebacterium casei LMG S-19264</name>
    <dbReference type="NCBI Taxonomy" id="1285583"/>
    <lineage>
        <taxon>Bacteria</taxon>
        <taxon>Bacillati</taxon>
        <taxon>Actinomycetota</taxon>
        <taxon>Actinomycetes</taxon>
        <taxon>Mycobacteriales</taxon>
        <taxon>Corynebacteriaceae</taxon>
        <taxon>Corynebacterium</taxon>
    </lineage>
</organism>
<dbReference type="SUPFAM" id="SSF52540">
    <property type="entry name" value="P-loop containing nucleoside triphosphate hydrolases"/>
    <property type="match status" value="1"/>
</dbReference>
<dbReference type="InterPro" id="IPR001238">
    <property type="entry name" value="DNA-binding_RecF"/>
</dbReference>
<dbReference type="Pfam" id="PF02463">
    <property type="entry name" value="SMC_N"/>
    <property type="match status" value="1"/>
</dbReference>
<evidence type="ECO:0000256" key="9">
    <source>
        <dbReference type="ARBA" id="ARBA00023125"/>
    </source>
</evidence>
<feature type="binding site" evidence="13">
    <location>
        <begin position="30"/>
        <end position="37"/>
    </location>
    <ligand>
        <name>ATP</name>
        <dbReference type="ChEBI" id="CHEBI:30616"/>
    </ligand>
</feature>
<feature type="compositionally biased region" description="Acidic residues" evidence="15">
    <location>
        <begin position="387"/>
        <end position="408"/>
    </location>
</feature>
<evidence type="ECO:0000313" key="18">
    <source>
        <dbReference type="Proteomes" id="UP000019226"/>
    </source>
</evidence>
<dbReference type="Proteomes" id="UP000019226">
    <property type="component" value="Chromosome"/>
</dbReference>
<evidence type="ECO:0000256" key="8">
    <source>
        <dbReference type="ARBA" id="ARBA00022840"/>
    </source>
</evidence>
<evidence type="ECO:0000256" key="13">
    <source>
        <dbReference type="HAMAP-Rule" id="MF_00365"/>
    </source>
</evidence>
<protein>
    <recommendedName>
        <fullName evidence="3 13">DNA replication and repair protein RecF</fullName>
    </recommendedName>
</protein>
<evidence type="ECO:0000256" key="14">
    <source>
        <dbReference type="RuleBase" id="RU000578"/>
    </source>
</evidence>
<dbReference type="CDD" id="cd03242">
    <property type="entry name" value="ABC_RecF"/>
    <property type="match status" value="1"/>
</dbReference>
<evidence type="ECO:0000313" key="17">
    <source>
        <dbReference type="EMBL" id="AHI18590.1"/>
    </source>
</evidence>
<dbReference type="RefSeq" id="WP_025386796.1">
    <property type="nucleotide sequence ID" value="NZ_CP004350.1"/>
</dbReference>
<feature type="domain" description="RecF/RecN/SMC N-terminal" evidence="16">
    <location>
        <begin position="2"/>
        <end position="351"/>
    </location>
</feature>
<keyword evidence="8 13" id="KW-0067">ATP-binding</keyword>
<dbReference type="PANTHER" id="PTHR32182:SF0">
    <property type="entry name" value="DNA REPLICATION AND REPAIR PROTEIN RECF"/>
    <property type="match status" value="1"/>
</dbReference>
<dbReference type="EMBL" id="CP004350">
    <property type="protein sequence ID" value="AHI18590.1"/>
    <property type="molecule type" value="Genomic_DNA"/>
</dbReference>
<feature type="region of interest" description="Disordered" evidence="15">
    <location>
        <begin position="377"/>
        <end position="430"/>
    </location>
</feature>
<dbReference type="InterPro" id="IPR003395">
    <property type="entry name" value="RecF/RecN/SMC_N"/>
</dbReference>
<keyword evidence="18" id="KW-1185">Reference proteome</keyword>
<keyword evidence="5 13" id="KW-0235">DNA replication</keyword>
<dbReference type="GeneID" id="82876245"/>
<comment type="similarity">
    <text evidence="2 13 14">Belongs to the RecF family.</text>
</comment>
<comment type="subcellular location">
    <subcellularLocation>
        <location evidence="1 13 14">Cytoplasm</location>
    </subcellularLocation>
</comment>
<keyword evidence="10 13" id="KW-0234">DNA repair</keyword>
<evidence type="ECO:0000256" key="7">
    <source>
        <dbReference type="ARBA" id="ARBA00022763"/>
    </source>
</evidence>
<sequence>MYIRELHLRDYRSWPELKLDLNPGIVLFVGRNGFGKTNIVEALGYVAHLSSHRVSQDAPLVRHGMASARVSATAVNQGRELTAHLLIKPHAANQAQINRTRCKSPRELLGVVKTVLFSPEDLALVRGEPAERRRYLDDVIATRTPRLAGVKADYDKVLRQRNALLKSASAAMRRGYGDTEGASALATLDVWDSQLAALGAQVINARLELFDHLSDLIPAAYEGLAPESRPAHIAYKSTIDVEDRDVLEAVMLAELGAKRQREIERGISLVGPHRDDLELHLGTAPAKGFASHGETWSYAIALRFAEFQLLRSEDSDPVLILDDVFSELDAQRREKLVKLAAGVEQVFITAAVDEDLPDNLVPMERFEISVADTEEGRVSVLGRTENSAEEASETAFESETESETESVSDAESMIEEKERGEVKKAGETDE</sequence>
<evidence type="ECO:0000256" key="3">
    <source>
        <dbReference type="ARBA" id="ARBA00020170"/>
    </source>
</evidence>
<dbReference type="PROSITE" id="PS00617">
    <property type="entry name" value="RECF_1"/>
    <property type="match status" value="1"/>
</dbReference>
<feature type="compositionally biased region" description="Basic and acidic residues" evidence="15">
    <location>
        <begin position="414"/>
        <end position="430"/>
    </location>
</feature>
<gene>
    <name evidence="13 17" type="primary">recF</name>
    <name evidence="17" type="ORF">CCASEI_00015</name>
</gene>
<dbReference type="Gene3D" id="1.20.1050.90">
    <property type="entry name" value="RecF/RecN/SMC, N-terminal domain"/>
    <property type="match status" value="1"/>
</dbReference>
<dbReference type="InterPro" id="IPR042174">
    <property type="entry name" value="RecF_2"/>
</dbReference>
<evidence type="ECO:0000256" key="2">
    <source>
        <dbReference type="ARBA" id="ARBA00008016"/>
    </source>
</evidence>
<dbReference type="PROSITE" id="PS00618">
    <property type="entry name" value="RECF_2"/>
    <property type="match status" value="1"/>
</dbReference>
<dbReference type="PANTHER" id="PTHR32182">
    <property type="entry name" value="DNA REPLICATION AND REPAIR PROTEIN RECF"/>
    <property type="match status" value="1"/>
</dbReference>
<dbReference type="InterPro" id="IPR027417">
    <property type="entry name" value="P-loop_NTPase"/>
</dbReference>
<proteinExistence type="inferred from homology"/>
<dbReference type="InterPro" id="IPR018078">
    <property type="entry name" value="DNA-binding_RecF_CS"/>
</dbReference>
<evidence type="ECO:0000256" key="1">
    <source>
        <dbReference type="ARBA" id="ARBA00004496"/>
    </source>
</evidence>
<evidence type="ECO:0000256" key="10">
    <source>
        <dbReference type="ARBA" id="ARBA00023204"/>
    </source>
</evidence>
<evidence type="ECO:0000256" key="5">
    <source>
        <dbReference type="ARBA" id="ARBA00022705"/>
    </source>
</evidence>
<dbReference type="Gene3D" id="3.40.50.300">
    <property type="entry name" value="P-loop containing nucleotide triphosphate hydrolases"/>
    <property type="match status" value="1"/>
</dbReference>
<keyword evidence="9 13" id="KW-0238">DNA-binding</keyword>
<keyword evidence="7 13" id="KW-0227">DNA damage</keyword>
<evidence type="ECO:0000259" key="16">
    <source>
        <dbReference type="Pfam" id="PF02463"/>
    </source>
</evidence>
<dbReference type="NCBIfam" id="TIGR00611">
    <property type="entry name" value="recf"/>
    <property type="match status" value="1"/>
</dbReference>
<evidence type="ECO:0000256" key="12">
    <source>
        <dbReference type="ARBA" id="ARBA00025401"/>
    </source>
</evidence>
<evidence type="ECO:0000256" key="11">
    <source>
        <dbReference type="ARBA" id="ARBA00023236"/>
    </source>
</evidence>
<keyword evidence="6 13" id="KW-0547">Nucleotide-binding</keyword>
<comment type="function">
    <text evidence="12 13 14">The RecF protein is involved in DNA metabolism; it is required for DNA replication and normal SOS inducibility. RecF binds preferentially to single-stranded, linear DNA. It also seems to bind ATP.</text>
</comment>